<dbReference type="Proteomes" id="UP000740926">
    <property type="component" value="Unassembled WGS sequence"/>
</dbReference>
<name>A0A9P6YQ11_9FUNG</name>
<gene>
    <name evidence="1" type="ORF">G6F50_012987</name>
</gene>
<proteinExistence type="predicted"/>
<reference evidence="1 2" key="1">
    <citation type="journal article" date="2020" name="Microb. Genom.">
        <title>Genetic diversity of clinical and environmental Mucorales isolates obtained from an investigation of mucormycosis cases among solid organ transplant recipients.</title>
        <authorList>
            <person name="Nguyen M.H."/>
            <person name="Kaul D."/>
            <person name="Muto C."/>
            <person name="Cheng S.J."/>
            <person name="Richter R.A."/>
            <person name="Bruno V.M."/>
            <person name="Liu G."/>
            <person name="Beyhan S."/>
            <person name="Sundermann A.J."/>
            <person name="Mounaud S."/>
            <person name="Pasculle A.W."/>
            <person name="Nierman W.C."/>
            <person name="Driscoll E."/>
            <person name="Cumbie R."/>
            <person name="Clancy C.J."/>
            <person name="Dupont C.L."/>
        </authorList>
    </citation>
    <scope>NUCLEOTIDE SEQUENCE [LARGE SCALE GENOMIC DNA]</scope>
    <source>
        <strain evidence="1 2">GL24</strain>
    </source>
</reference>
<keyword evidence="2" id="KW-1185">Reference proteome</keyword>
<organism evidence="1 2">
    <name type="scientific">Rhizopus delemar</name>
    <dbReference type="NCBI Taxonomy" id="936053"/>
    <lineage>
        <taxon>Eukaryota</taxon>
        <taxon>Fungi</taxon>
        <taxon>Fungi incertae sedis</taxon>
        <taxon>Mucoromycota</taxon>
        <taxon>Mucoromycotina</taxon>
        <taxon>Mucoromycetes</taxon>
        <taxon>Mucorales</taxon>
        <taxon>Mucorineae</taxon>
        <taxon>Rhizopodaceae</taxon>
        <taxon>Rhizopus</taxon>
    </lineage>
</organism>
<dbReference type="EMBL" id="JAANIU010004631">
    <property type="protein sequence ID" value="KAG1554477.1"/>
    <property type="molecule type" value="Genomic_DNA"/>
</dbReference>
<protein>
    <submittedName>
        <fullName evidence="1">Uncharacterized protein</fullName>
    </submittedName>
</protein>
<dbReference type="AlphaFoldDB" id="A0A9P6YQ11"/>
<evidence type="ECO:0000313" key="1">
    <source>
        <dbReference type="EMBL" id="KAG1554477.1"/>
    </source>
</evidence>
<comment type="caution">
    <text evidence="1">The sequence shown here is derived from an EMBL/GenBank/DDBJ whole genome shotgun (WGS) entry which is preliminary data.</text>
</comment>
<evidence type="ECO:0000313" key="2">
    <source>
        <dbReference type="Proteomes" id="UP000740926"/>
    </source>
</evidence>
<accession>A0A9P6YQ11</accession>
<sequence length="455" mass="46196">MTDLGAPADTAGTAIARHGLGDVGHPALAVAIALAGQAGLAVVAETGGDRQIDAAVVALVQVLVHRQVGRPALAPGARPEQAGVAVVLAIGIAQAQVAGAERAQPQQIHADRGLFADARRQVALQRAQVAVVAVAAHAAQVDVEAAVVPAVAQRPLPALQAVVVAVRVGGIEHAGTAEQPPAAEAGLGQATAAFGMCFAGECIADAAAPAGAGNRAVVVGERALAEVFAQMANAQRPVRQPLGQKLLGAIEAEIQRLHATERIGHHHLRAAGTADAGLRGQLERADRHLATVLAQAIDIQLDRGGHHRLAEETGGGGQHAIGLQAIVAADLQAAQAHRPGPVDEAAVEVANLQGHCLVGKIQAPARIQAHALATPAAVAGLRVATADRGVLEGAVADAEQAQFRAQAEVAERIHPAAIHVVVEQHAGRCTASGCARLRAAEHGGRQGTPARRRWH</sequence>